<dbReference type="InterPro" id="IPR037066">
    <property type="entry name" value="Plug_dom_sf"/>
</dbReference>
<evidence type="ECO:0000256" key="2">
    <source>
        <dbReference type="ARBA" id="ARBA00009810"/>
    </source>
</evidence>
<dbReference type="Gene3D" id="2.40.170.20">
    <property type="entry name" value="TonB-dependent receptor, beta-barrel domain"/>
    <property type="match status" value="1"/>
</dbReference>
<dbReference type="RefSeq" id="WP_160894831.1">
    <property type="nucleotide sequence ID" value="NZ_WUMU01000015.1"/>
</dbReference>
<dbReference type="InterPro" id="IPR000531">
    <property type="entry name" value="Beta-barrel_TonB"/>
</dbReference>
<evidence type="ECO:0000256" key="13">
    <source>
        <dbReference type="ARBA" id="ARBA00023237"/>
    </source>
</evidence>
<reference evidence="19 20" key="1">
    <citation type="submission" date="2019-12" db="EMBL/GenBank/DDBJ databases">
        <authorList>
            <person name="Li M."/>
        </authorList>
    </citation>
    <scope>NUCLEOTIDE SEQUENCE [LARGE SCALE GENOMIC DNA]</scope>
    <source>
        <strain evidence="19 20">GBMRC 2024</strain>
    </source>
</reference>
<name>A0A6L7G5C7_9RHOB</name>
<organism evidence="19 20">
    <name type="scientific">Pseudooceanicola albus</name>
    <dbReference type="NCBI Taxonomy" id="2692189"/>
    <lineage>
        <taxon>Bacteria</taxon>
        <taxon>Pseudomonadati</taxon>
        <taxon>Pseudomonadota</taxon>
        <taxon>Alphaproteobacteria</taxon>
        <taxon>Rhodobacterales</taxon>
        <taxon>Paracoccaceae</taxon>
        <taxon>Pseudooceanicola</taxon>
    </lineage>
</organism>
<evidence type="ECO:0000256" key="12">
    <source>
        <dbReference type="ARBA" id="ARBA00023170"/>
    </source>
</evidence>
<feature type="signal peptide" evidence="16">
    <location>
        <begin position="1"/>
        <end position="23"/>
    </location>
</feature>
<evidence type="ECO:0000313" key="20">
    <source>
        <dbReference type="Proteomes" id="UP000477911"/>
    </source>
</evidence>
<dbReference type="Pfam" id="PF00593">
    <property type="entry name" value="TonB_dep_Rec_b-barrel"/>
    <property type="match status" value="1"/>
</dbReference>
<keyword evidence="6 14" id="KW-0812">Transmembrane</keyword>
<feature type="domain" description="TonB-dependent receptor plug" evidence="18">
    <location>
        <begin position="65"/>
        <end position="167"/>
    </location>
</feature>
<dbReference type="GO" id="GO:0015344">
    <property type="term" value="F:siderophore uptake transmembrane transporter activity"/>
    <property type="evidence" value="ECO:0007669"/>
    <property type="project" value="TreeGrafter"/>
</dbReference>
<evidence type="ECO:0000256" key="10">
    <source>
        <dbReference type="ARBA" id="ARBA00023077"/>
    </source>
</evidence>
<keyword evidence="20" id="KW-1185">Reference proteome</keyword>
<proteinExistence type="inferred from homology"/>
<evidence type="ECO:0000313" key="19">
    <source>
        <dbReference type="EMBL" id="MXN18698.1"/>
    </source>
</evidence>
<dbReference type="InterPro" id="IPR039426">
    <property type="entry name" value="TonB-dep_rcpt-like"/>
</dbReference>
<evidence type="ECO:0000256" key="6">
    <source>
        <dbReference type="ARBA" id="ARBA00022692"/>
    </source>
</evidence>
<comment type="caution">
    <text evidence="19">The sequence shown here is derived from an EMBL/GenBank/DDBJ whole genome shotgun (WGS) entry which is preliminary data.</text>
</comment>
<keyword evidence="11 14" id="KW-0472">Membrane</keyword>
<dbReference type="GO" id="GO:0009279">
    <property type="term" value="C:cell outer membrane"/>
    <property type="evidence" value="ECO:0007669"/>
    <property type="project" value="UniProtKB-SubCell"/>
</dbReference>
<keyword evidence="7 16" id="KW-0732">Signal</keyword>
<dbReference type="Proteomes" id="UP000477911">
    <property type="component" value="Unassembled WGS sequence"/>
</dbReference>
<dbReference type="InterPro" id="IPR012910">
    <property type="entry name" value="Plug_dom"/>
</dbReference>
<dbReference type="PANTHER" id="PTHR32552">
    <property type="entry name" value="FERRICHROME IRON RECEPTOR-RELATED"/>
    <property type="match status" value="1"/>
</dbReference>
<evidence type="ECO:0000256" key="5">
    <source>
        <dbReference type="ARBA" id="ARBA00022496"/>
    </source>
</evidence>
<keyword evidence="13 14" id="KW-0998">Cell outer membrane</keyword>
<dbReference type="NCBIfam" id="TIGR01783">
    <property type="entry name" value="TonB-siderophor"/>
    <property type="match status" value="1"/>
</dbReference>
<keyword evidence="4 14" id="KW-1134">Transmembrane beta strand</keyword>
<evidence type="ECO:0000259" key="17">
    <source>
        <dbReference type="Pfam" id="PF00593"/>
    </source>
</evidence>
<dbReference type="InterPro" id="IPR010105">
    <property type="entry name" value="TonB_sidphr_rcpt"/>
</dbReference>
<gene>
    <name evidence="19" type="ORF">GR170_12685</name>
</gene>
<feature type="domain" description="TonB-dependent receptor-like beta-barrel" evidence="17">
    <location>
        <begin position="245"/>
        <end position="674"/>
    </location>
</feature>
<keyword evidence="12 19" id="KW-0675">Receptor</keyword>
<dbReference type="GO" id="GO:0015891">
    <property type="term" value="P:siderophore transport"/>
    <property type="evidence" value="ECO:0007669"/>
    <property type="project" value="InterPro"/>
</dbReference>
<protein>
    <submittedName>
        <fullName evidence="19">TonB-dependent siderophore receptor</fullName>
    </submittedName>
</protein>
<dbReference type="InterPro" id="IPR036942">
    <property type="entry name" value="Beta-barrel_TonB_sf"/>
</dbReference>
<evidence type="ECO:0000259" key="18">
    <source>
        <dbReference type="Pfam" id="PF07715"/>
    </source>
</evidence>
<evidence type="ECO:0000256" key="14">
    <source>
        <dbReference type="PROSITE-ProRule" id="PRU01360"/>
    </source>
</evidence>
<evidence type="ECO:0000256" key="1">
    <source>
        <dbReference type="ARBA" id="ARBA00004571"/>
    </source>
</evidence>
<evidence type="ECO:0000256" key="9">
    <source>
        <dbReference type="ARBA" id="ARBA00023065"/>
    </source>
</evidence>
<keyword evidence="9" id="KW-0406">Ion transport</keyword>
<feature type="chain" id="PRO_5026892339" evidence="16">
    <location>
        <begin position="24"/>
        <end position="704"/>
    </location>
</feature>
<dbReference type="Pfam" id="PF07715">
    <property type="entry name" value="Plug"/>
    <property type="match status" value="1"/>
</dbReference>
<evidence type="ECO:0000256" key="4">
    <source>
        <dbReference type="ARBA" id="ARBA00022452"/>
    </source>
</evidence>
<evidence type="ECO:0000256" key="3">
    <source>
        <dbReference type="ARBA" id="ARBA00022448"/>
    </source>
</evidence>
<evidence type="ECO:0000256" key="16">
    <source>
        <dbReference type="SAM" id="SignalP"/>
    </source>
</evidence>
<evidence type="ECO:0000256" key="8">
    <source>
        <dbReference type="ARBA" id="ARBA00023004"/>
    </source>
</evidence>
<accession>A0A6L7G5C7</accession>
<sequence length="704" mass="75392">MKHGFFLLAGVSTLALISGAALGQEAEGLDLAPITVQGTEDPTGPVAGYAAGTSASIKSTRSLGEVPASVTVVTSDQIDDTGAGNLSEALNYAAGVVTEAYGADPRFDSIVVRGQDLQNQIYLNGLHFSRSTRPDYGAPSLDLYGMERVELLRGPQSTLYGAGSPSGMVNLVQKRAQMSGDTSEMGVELDGNGSWHLFGDFNKVVSDRLAYRIVSRSGNGKTGIPEYDNEGTYLGFALRAEATPSTTVEVLGSFQKDDPDAPAGVPNDFVGLYDGKDLRDFYFGNEANETGDRRTANLGVQITHALDNGWTLNGNVGATKFDWQYSNLSLGSVSGTRVARTLLDQDEAATSLAADLRLSGEVLTGALSHRLTFGADASRFHEAAGSVFYYGQPEIDYADPDYAAFDPVTSGGTYTADKTATVRQLGVYAMDEIEMGRWRASAALRHDWNRARGENVTSYGITDLDRNDSATTGQASLGYGWDNGLSAYLAYATSFSVFAEPDADGNTLKPTEGAQWELGFKYLPPATDIYLTAALYQLDERNRSVAQTVGGTTVYSQVGKSRIRGLELEGRANLADGWSFTGGYSYTDSEIIGGSNDGNQLGLTPEHTAKIWLSKEIQSGPLHSLTLGAGARFIGARYAFNENTQRLDPVTLLDAGITYRSEGGTELRLNVTNLTDEVYVSSVGYFSTYYGDGRTLSASLTRRW</sequence>
<dbReference type="AlphaFoldDB" id="A0A6L7G5C7"/>
<evidence type="ECO:0000256" key="15">
    <source>
        <dbReference type="RuleBase" id="RU003357"/>
    </source>
</evidence>
<evidence type="ECO:0000256" key="7">
    <source>
        <dbReference type="ARBA" id="ARBA00022729"/>
    </source>
</evidence>
<dbReference type="CDD" id="cd01347">
    <property type="entry name" value="ligand_gated_channel"/>
    <property type="match status" value="1"/>
</dbReference>
<dbReference type="GO" id="GO:0038023">
    <property type="term" value="F:signaling receptor activity"/>
    <property type="evidence" value="ECO:0007669"/>
    <property type="project" value="InterPro"/>
</dbReference>
<dbReference type="EMBL" id="WUMU01000015">
    <property type="protein sequence ID" value="MXN18698.1"/>
    <property type="molecule type" value="Genomic_DNA"/>
</dbReference>
<comment type="subcellular location">
    <subcellularLocation>
        <location evidence="1 14">Cell outer membrane</location>
        <topology evidence="1 14">Multi-pass membrane protein</topology>
    </subcellularLocation>
</comment>
<keyword evidence="3 14" id="KW-0813">Transport</keyword>
<dbReference type="Gene3D" id="2.170.130.10">
    <property type="entry name" value="TonB-dependent receptor, plug domain"/>
    <property type="match status" value="1"/>
</dbReference>
<evidence type="ECO:0000256" key="11">
    <source>
        <dbReference type="ARBA" id="ARBA00023136"/>
    </source>
</evidence>
<dbReference type="PROSITE" id="PS52016">
    <property type="entry name" value="TONB_DEPENDENT_REC_3"/>
    <property type="match status" value="1"/>
</dbReference>
<keyword evidence="5" id="KW-0410">Iron transport</keyword>
<keyword evidence="8" id="KW-0408">Iron</keyword>
<dbReference type="SUPFAM" id="SSF56935">
    <property type="entry name" value="Porins"/>
    <property type="match status" value="1"/>
</dbReference>
<keyword evidence="10 15" id="KW-0798">TonB box</keyword>
<comment type="similarity">
    <text evidence="2 14 15">Belongs to the TonB-dependent receptor family.</text>
</comment>
<dbReference type="PANTHER" id="PTHR32552:SF68">
    <property type="entry name" value="FERRICHROME OUTER MEMBRANE TRANSPORTER_PHAGE RECEPTOR"/>
    <property type="match status" value="1"/>
</dbReference>